<dbReference type="GO" id="GO:0005829">
    <property type="term" value="C:cytosol"/>
    <property type="evidence" value="ECO:0007669"/>
    <property type="project" value="TreeGrafter"/>
</dbReference>
<keyword evidence="1" id="KW-0238">DNA-binding</keyword>
<dbReference type="PANTHER" id="PTHR46797:SF1">
    <property type="entry name" value="METHYLPHOSPHONATE SYNTHASE"/>
    <property type="match status" value="1"/>
</dbReference>
<comment type="caution">
    <text evidence="3">The sequence shown here is derived from an EMBL/GenBank/DDBJ whole genome shotgun (WGS) entry which is preliminary data.</text>
</comment>
<feature type="domain" description="HTH cro/C1-type" evidence="2">
    <location>
        <begin position="62"/>
        <end position="119"/>
    </location>
</feature>
<dbReference type="GO" id="GO:0003677">
    <property type="term" value="F:DNA binding"/>
    <property type="evidence" value="ECO:0007669"/>
    <property type="project" value="UniProtKB-KW"/>
</dbReference>
<accession>A0A939T3C7</accession>
<dbReference type="PANTHER" id="PTHR46797">
    <property type="entry name" value="HTH-TYPE TRANSCRIPTIONAL REGULATOR"/>
    <property type="match status" value="1"/>
</dbReference>
<sequence length="132" mass="14692">MREGRGWSLAQLGDKIGVSRAQVWQWEDGRSVPTPHNLVELAKALQADPYELFDADVEAPSLHDLRVRRGLSAKDLAAQAGLPYEGLVHRLDLGRGAAQVPDEVLRKLADALDVNTETVRDALHRSRQRRPL</sequence>
<dbReference type="Pfam" id="PF01381">
    <property type="entry name" value="HTH_3"/>
    <property type="match status" value="1"/>
</dbReference>
<gene>
    <name evidence="3" type="ORF">J4573_12535</name>
</gene>
<dbReference type="InterPro" id="IPR050807">
    <property type="entry name" value="TransReg_Diox_bact_type"/>
</dbReference>
<dbReference type="CDD" id="cd00093">
    <property type="entry name" value="HTH_XRE"/>
    <property type="match status" value="2"/>
</dbReference>
<dbReference type="InterPro" id="IPR010982">
    <property type="entry name" value="Lambda_DNA-bd_dom_sf"/>
</dbReference>
<name>A0A939T3C7_9ACTN</name>
<dbReference type="AlphaFoldDB" id="A0A939T3C7"/>
<dbReference type="SUPFAM" id="SSF47413">
    <property type="entry name" value="lambda repressor-like DNA-binding domains"/>
    <property type="match status" value="2"/>
</dbReference>
<dbReference type="SMART" id="SM00530">
    <property type="entry name" value="HTH_XRE"/>
    <property type="match status" value="2"/>
</dbReference>
<feature type="domain" description="HTH cro/C1-type" evidence="2">
    <location>
        <begin position="1"/>
        <end position="52"/>
    </location>
</feature>
<dbReference type="GO" id="GO:0003700">
    <property type="term" value="F:DNA-binding transcription factor activity"/>
    <property type="evidence" value="ECO:0007669"/>
    <property type="project" value="TreeGrafter"/>
</dbReference>
<dbReference type="Gene3D" id="1.10.260.40">
    <property type="entry name" value="lambda repressor-like DNA-binding domains"/>
    <property type="match status" value="2"/>
</dbReference>
<evidence type="ECO:0000259" key="2">
    <source>
        <dbReference type="PROSITE" id="PS50943"/>
    </source>
</evidence>
<dbReference type="EMBL" id="JAGEOJ010000004">
    <property type="protein sequence ID" value="MBO2447923.1"/>
    <property type="molecule type" value="Genomic_DNA"/>
</dbReference>
<organism evidence="3 4">
    <name type="scientific">Actinomadura barringtoniae</name>
    <dbReference type="NCBI Taxonomy" id="1427535"/>
    <lineage>
        <taxon>Bacteria</taxon>
        <taxon>Bacillati</taxon>
        <taxon>Actinomycetota</taxon>
        <taxon>Actinomycetes</taxon>
        <taxon>Streptosporangiales</taxon>
        <taxon>Thermomonosporaceae</taxon>
        <taxon>Actinomadura</taxon>
    </lineage>
</organism>
<evidence type="ECO:0000313" key="4">
    <source>
        <dbReference type="Proteomes" id="UP000669179"/>
    </source>
</evidence>
<dbReference type="RefSeq" id="WP_208255555.1">
    <property type="nucleotide sequence ID" value="NZ_JAGEOJ010000004.1"/>
</dbReference>
<reference evidence="3" key="1">
    <citation type="submission" date="2021-03" db="EMBL/GenBank/DDBJ databases">
        <authorList>
            <person name="Kanchanasin P."/>
            <person name="Saeng-In P."/>
            <person name="Phongsopitanun W."/>
            <person name="Yuki M."/>
            <person name="Kudo T."/>
            <person name="Ohkuma M."/>
            <person name="Tanasupawat S."/>
        </authorList>
    </citation>
    <scope>NUCLEOTIDE SEQUENCE</scope>
    <source>
        <strain evidence="3">GKU 128</strain>
    </source>
</reference>
<evidence type="ECO:0000313" key="3">
    <source>
        <dbReference type="EMBL" id="MBO2447923.1"/>
    </source>
</evidence>
<evidence type="ECO:0000256" key="1">
    <source>
        <dbReference type="ARBA" id="ARBA00023125"/>
    </source>
</evidence>
<protein>
    <submittedName>
        <fullName evidence="3">Helix-turn-helix transcriptional regulator</fullName>
    </submittedName>
</protein>
<dbReference type="InterPro" id="IPR001387">
    <property type="entry name" value="Cro/C1-type_HTH"/>
</dbReference>
<dbReference type="PROSITE" id="PS50943">
    <property type="entry name" value="HTH_CROC1"/>
    <property type="match status" value="2"/>
</dbReference>
<dbReference type="Proteomes" id="UP000669179">
    <property type="component" value="Unassembled WGS sequence"/>
</dbReference>
<keyword evidence="4" id="KW-1185">Reference proteome</keyword>
<proteinExistence type="predicted"/>